<keyword evidence="4" id="KW-0804">Transcription</keyword>
<protein>
    <submittedName>
        <fullName evidence="8">TetR/AcrR family transcriptional regulator</fullName>
    </submittedName>
</protein>
<sequence length="220" mass="24446">MPGKDPPPDPRRRPVAVKEPVKGTGAAVADARRDQMLAAAARLIAERGFSDTRIADVASRVGASPALVIYYFGTKDSLLTEALRWSERSFYAAVEEMLHESASVDARIGTLVSWCLPETRRRSDDWGLWFDLWVQAFRHPEVKKDRAELDQQWRDLVARVVRAGVEAGEVGEVDVEEFTIMWAALLDGLVVQVALDDPVVDGALARRIALDVARRNLGLR</sequence>
<dbReference type="SUPFAM" id="SSF48498">
    <property type="entry name" value="Tetracyclin repressor-like, C-terminal domain"/>
    <property type="match status" value="1"/>
</dbReference>
<evidence type="ECO:0000256" key="6">
    <source>
        <dbReference type="SAM" id="MobiDB-lite"/>
    </source>
</evidence>
<comment type="caution">
    <text evidence="8">The sequence shown here is derived from an EMBL/GenBank/DDBJ whole genome shotgun (WGS) entry which is preliminary data.</text>
</comment>
<keyword evidence="2" id="KW-0805">Transcription regulation</keyword>
<name>A0ABN2ZWP4_9ACTN</name>
<keyword evidence="9" id="KW-1185">Reference proteome</keyword>
<dbReference type="InterPro" id="IPR039538">
    <property type="entry name" value="BetI_C"/>
</dbReference>
<reference evidence="8 9" key="1">
    <citation type="journal article" date="2019" name="Int. J. Syst. Evol. Microbiol.">
        <title>The Global Catalogue of Microorganisms (GCM) 10K type strain sequencing project: providing services to taxonomists for standard genome sequencing and annotation.</title>
        <authorList>
            <consortium name="The Broad Institute Genomics Platform"/>
            <consortium name="The Broad Institute Genome Sequencing Center for Infectious Disease"/>
            <person name="Wu L."/>
            <person name="Ma J."/>
        </authorList>
    </citation>
    <scope>NUCLEOTIDE SEQUENCE [LARGE SCALE GENOMIC DNA]</scope>
    <source>
        <strain evidence="8 9">JCM 16022</strain>
    </source>
</reference>
<dbReference type="Pfam" id="PF13977">
    <property type="entry name" value="TetR_C_6"/>
    <property type="match status" value="1"/>
</dbReference>
<dbReference type="Proteomes" id="UP001501771">
    <property type="component" value="Unassembled WGS sequence"/>
</dbReference>
<evidence type="ECO:0000256" key="5">
    <source>
        <dbReference type="PROSITE-ProRule" id="PRU00335"/>
    </source>
</evidence>
<evidence type="ECO:0000313" key="9">
    <source>
        <dbReference type="Proteomes" id="UP001501771"/>
    </source>
</evidence>
<keyword evidence="3 5" id="KW-0238">DNA-binding</keyword>
<dbReference type="PRINTS" id="PR00455">
    <property type="entry name" value="HTHTETR"/>
</dbReference>
<evidence type="ECO:0000259" key="7">
    <source>
        <dbReference type="PROSITE" id="PS50977"/>
    </source>
</evidence>
<evidence type="ECO:0000256" key="3">
    <source>
        <dbReference type="ARBA" id="ARBA00023125"/>
    </source>
</evidence>
<feature type="DNA-binding region" description="H-T-H motif" evidence="5">
    <location>
        <begin position="53"/>
        <end position="72"/>
    </location>
</feature>
<dbReference type="EMBL" id="BAAAQR010000008">
    <property type="protein sequence ID" value="GAA2149176.1"/>
    <property type="molecule type" value="Genomic_DNA"/>
</dbReference>
<evidence type="ECO:0000256" key="2">
    <source>
        <dbReference type="ARBA" id="ARBA00023015"/>
    </source>
</evidence>
<dbReference type="PANTHER" id="PTHR30055:SF200">
    <property type="entry name" value="HTH-TYPE TRANSCRIPTIONAL REPRESSOR BDCR"/>
    <property type="match status" value="1"/>
</dbReference>
<organism evidence="8 9">
    <name type="scientific">Nocardioides koreensis</name>
    <dbReference type="NCBI Taxonomy" id="433651"/>
    <lineage>
        <taxon>Bacteria</taxon>
        <taxon>Bacillati</taxon>
        <taxon>Actinomycetota</taxon>
        <taxon>Actinomycetes</taxon>
        <taxon>Propionibacteriales</taxon>
        <taxon>Nocardioidaceae</taxon>
        <taxon>Nocardioides</taxon>
    </lineage>
</organism>
<dbReference type="PANTHER" id="PTHR30055">
    <property type="entry name" value="HTH-TYPE TRANSCRIPTIONAL REGULATOR RUTR"/>
    <property type="match status" value="1"/>
</dbReference>
<dbReference type="SUPFAM" id="SSF46689">
    <property type="entry name" value="Homeodomain-like"/>
    <property type="match status" value="1"/>
</dbReference>
<feature type="domain" description="HTH tetR-type" evidence="7">
    <location>
        <begin position="30"/>
        <end position="90"/>
    </location>
</feature>
<dbReference type="Gene3D" id="1.10.357.10">
    <property type="entry name" value="Tetracycline Repressor, domain 2"/>
    <property type="match status" value="1"/>
</dbReference>
<feature type="compositionally biased region" description="Basic and acidic residues" evidence="6">
    <location>
        <begin position="1"/>
        <end position="12"/>
    </location>
</feature>
<keyword evidence="1" id="KW-0678">Repressor</keyword>
<evidence type="ECO:0000256" key="4">
    <source>
        <dbReference type="ARBA" id="ARBA00023163"/>
    </source>
</evidence>
<proteinExistence type="predicted"/>
<dbReference type="InterPro" id="IPR036271">
    <property type="entry name" value="Tet_transcr_reg_TetR-rel_C_sf"/>
</dbReference>
<feature type="region of interest" description="Disordered" evidence="6">
    <location>
        <begin position="1"/>
        <end position="24"/>
    </location>
</feature>
<dbReference type="InterPro" id="IPR009057">
    <property type="entry name" value="Homeodomain-like_sf"/>
</dbReference>
<evidence type="ECO:0000256" key="1">
    <source>
        <dbReference type="ARBA" id="ARBA00022491"/>
    </source>
</evidence>
<gene>
    <name evidence="8" type="ORF">GCM10009844_28510</name>
</gene>
<dbReference type="PROSITE" id="PS50977">
    <property type="entry name" value="HTH_TETR_2"/>
    <property type="match status" value="1"/>
</dbReference>
<dbReference type="Pfam" id="PF00440">
    <property type="entry name" value="TetR_N"/>
    <property type="match status" value="1"/>
</dbReference>
<dbReference type="InterPro" id="IPR050109">
    <property type="entry name" value="HTH-type_TetR-like_transc_reg"/>
</dbReference>
<dbReference type="InterPro" id="IPR001647">
    <property type="entry name" value="HTH_TetR"/>
</dbReference>
<accession>A0ABN2ZWP4</accession>
<evidence type="ECO:0000313" key="8">
    <source>
        <dbReference type="EMBL" id="GAA2149176.1"/>
    </source>
</evidence>